<accession>A0AAV3YYB0</accession>
<feature type="compositionally biased region" description="Polar residues" evidence="1">
    <location>
        <begin position="143"/>
        <end position="152"/>
    </location>
</feature>
<feature type="region of interest" description="Disordered" evidence="1">
    <location>
        <begin position="1"/>
        <end position="43"/>
    </location>
</feature>
<feature type="compositionally biased region" description="Basic residues" evidence="1">
    <location>
        <begin position="1"/>
        <end position="14"/>
    </location>
</feature>
<feature type="region of interest" description="Disordered" evidence="1">
    <location>
        <begin position="117"/>
        <end position="152"/>
    </location>
</feature>
<evidence type="ECO:0000313" key="2">
    <source>
        <dbReference type="EMBL" id="GFN88174.1"/>
    </source>
</evidence>
<evidence type="ECO:0000313" key="3">
    <source>
        <dbReference type="Proteomes" id="UP000735302"/>
    </source>
</evidence>
<name>A0AAV3YYB0_9GAST</name>
<dbReference type="AlphaFoldDB" id="A0AAV3YYB0"/>
<sequence length="152" mass="17015">MHRMATKVRKKRRADQKQDGWTTSGEQRVHNGRGTHKIGGNGRHLQRATFCSGWTKPPSNQIMRLKSGYHRITTCKSVSEGGKTNGMGASPFLAHEEKRRGLHFISFSPIALLSPCSSKKWPGKRRERSNDDDCPVSVPLDLSVSQTDFPTD</sequence>
<dbReference type="EMBL" id="BLXT01001839">
    <property type="protein sequence ID" value="GFN88174.1"/>
    <property type="molecule type" value="Genomic_DNA"/>
</dbReference>
<reference evidence="2 3" key="1">
    <citation type="journal article" date="2021" name="Elife">
        <title>Chloroplast acquisition without the gene transfer in kleptoplastic sea slugs, Plakobranchus ocellatus.</title>
        <authorList>
            <person name="Maeda T."/>
            <person name="Takahashi S."/>
            <person name="Yoshida T."/>
            <person name="Shimamura S."/>
            <person name="Takaki Y."/>
            <person name="Nagai Y."/>
            <person name="Toyoda A."/>
            <person name="Suzuki Y."/>
            <person name="Arimoto A."/>
            <person name="Ishii H."/>
            <person name="Satoh N."/>
            <person name="Nishiyama T."/>
            <person name="Hasebe M."/>
            <person name="Maruyama T."/>
            <person name="Minagawa J."/>
            <person name="Obokata J."/>
            <person name="Shigenobu S."/>
        </authorList>
    </citation>
    <scope>NUCLEOTIDE SEQUENCE [LARGE SCALE GENOMIC DNA]</scope>
</reference>
<evidence type="ECO:0000256" key="1">
    <source>
        <dbReference type="SAM" id="MobiDB-lite"/>
    </source>
</evidence>
<keyword evidence="3" id="KW-1185">Reference proteome</keyword>
<gene>
    <name evidence="2" type="ORF">PoB_001468000</name>
</gene>
<dbReference type="Proteomes" id="UP000735302">
    <property type="component" value="Unassembled WGS sequence"/>
</dbReference>
<organism evidence="2 3">
    <name type="scientific">Plakobranchus ocellatus</name>
    <dbReference type="NCBI Taxonomy" id="259542"/>
    <lineage>
        <taxon>Eukaryota</taxon>
        <taxon>Metazoa</taxon>
        <taxon>Spiralia</taxon>
        <taxon>Lophotrochozoa</taxon>
        <taxon>Mollusca</taxon>
        <taxon>Gastropoda</taxon>
        <taxon>Heterobranchia</taxon>
        <taxon>Euthyneura</taxon>
        <taxon>Panpulmonata</taxon>
        <taxon>Sacoglossa</taxon>
        <taxon>Placobranchoidea</taxon>
        <taxon>Plakobranchidae</taxon>
        <taxon>Plakobranchus</taxon>
    </lineage>
</organism>
<protein>
    <submittedName>
        <fullName evidence="2">Uncharacterized protein</fullName>
    </submittedName>
</protein>
<comment type="caution">
    <text evidence="2">The sequence shown here is derived from an EMBL/GenBank/DDBJ whole genome shotgun (WGS) entry which is preliminary data.</text>
</comment>
<proteinExistence type="predicted"/>